<dbReference type="Proteomes" id="UP000007820">
    <property type="component" value="Unassembled WGS sequence"/>
</dbReference>
<dbReference type="KEGG" id="pdt:Prede_0727"/>
<sequence>MIKITKTKEPLQWTQYRKTPGAHYQAQDYLTEALMREQGYICGYCMRRIPRKDKLSGAATQEDHRIEHVKCRTFYPELELDYSNMIACCPGHIGDEDHCDRSKKDLAISFSPMEEAAIESIRYSSSGKIFSANRQWNKEMDEVLNLNTSMLVLNRRSMLDEVIKRINQQCRKKNGWDKALLNKFLQKYSQMHKSNDKEENRMEYYPFCGIVIWFLKDKLRKLG</sequence>
<dbReference type="EMBL" id="AFPW01000001">
    <property type="protein sequence ID" value="EGQ17682.1"/>
    <property type="molecule type" value="Genomic_DNA"/>
</dbReference>
<reference evidence="2 3" key="1">
    <citation type="submission" date="2011-04" db="EMBL/GenBank/DDBJ databases">
        <authorList>
            <person name="Muzny D."/>
            <person name="Qin X."/>
            <person name="Deng J."/>
            <person name="Jiang H."/>
            <person name="Liu Y."/>
            <person name="Qu J."/>
            <person name="Song X.-Z."/>
            <person name="Zhang L."/>
            <person name="Thornton R."/>
            <person name="Coyle M."/>
            <person name="Francisco L."/>
            <person name="Jackson L."/>
            <person name="Javaid M."/>
            <person name="Korchina V."/>
            <person name="Kovar C."/>
            <person name="Mata R."/>
            <person name="Mathew T."/>
            <person name="Ngo R."/>
            <person name="Nguyen L."/>
            <person name="Nguyen N."/>
            <person name="Okwuonu G."/>
            <person name="Ongeri F."/>
            <person name="Pham C."/>
            <person name="Simmons D."/>
            <person name="Wilczek-Boney K."/>
            <person name="Hale W."/>
            <person name="Jakkamsetti A."/>
            <person name="Pham P."/>
            <person name="Ruth R."/>
            <person name="San Lucas F."/>
            <person name="Warren J."/>
            <person name="Zhang J."/>
            <person name="Zhao Z."/>
            <person name="Zhou C."/>
            <person name="Zhu D."/>
            <person name="Lee S."/>
            <person name="Bess C."/>
            <person name="Blankenburg K."/>
            <person name="Forbes L."/>
            <person name="Fu Q."/>
            <person name="Gubbala S."/>
            <person name="Hirani K."/>
            <person name="Jayaseelan J.C."/>
            <person name="Lara F."/>
            <person name="Munidasa M."/>
            <person name="Palculict T."/>
            <person name="Patil S."/>
            <person name="Pu L.-L."/>
            <person name="Saada N."/>
            <person name="Tang L."/>
            <person name="Weissenberger G."/>
            <person name="Zhu Y."/>
            <person name="Hemphill L."/>
            <person name="Shang Y."/>
            <person name="Youmans B."/>
            <person name="Ayvaz T."/>
            <person name="Ross M."/>
            <person name="Santibanez J."/>
            <person name="Aqrawi P."/>
            <person name="Gross S."/>
            <person name="Joshi V."/>
            <person name="Fowler G."/>
            <person name="Nazareth L."/>
            <person name="Reid J."/>
            <person name="Worley K."/>
            <person name="Petrosino J."/>
            <person name="Highlander S."/>
            <person name="Gibbs R."/>
        </authorList>
    </citation>
    <scope>NUCLEOTIDE SEQUENCE [LARGE SCALE GENOMIC DNA]</scope>
    <source>
        <strain evidence="2 3">DSM 3688</strain>
    </source>
</reference>
<protein>
    <recommendedName>
        <fullName evidence="5">TIGR02646 family protein</fullName>
    </recommendedName>
</protein>
<dbReference type="OrthoDB" id="1340280at2"/>
<dbReference type="STRING" id="908937.Prede_0727"/>
<dbReference type="Proteomes" id="UP000010862">
    <property type="component" value="Chromosome 1"/>
</dbReference>
<evidence type="ECO:0000313" key="2">
    <source>
        <dbReference type="EMBL" id="EGQ17682.1"/>
    </source>
</evidence>
<evidence type="ECO:0000313" key="1">
    <source>
        <dbReference type="EMBL" id="AGB28081.1"/>
    </source>
</evidence>
<name>F9CZJ9_PREDD</name>
<accession>F9CZJ9</accession>
<dbReference type="AlphaFoldDB" id="F9CZJ9"/>
<proteinExistence type="predicted"/>
<evidence type="ECO:0008006" key="5">
    <source>
        <dbReference type="Google" id="ProtNLM"/>
    </source>
</evidence>
<dbReference type="eggNOG" id="COG1403">
    <property type="taxonomic scope" value="Bacteria"/>
</dbReference>
<evidence type="ECO:0000313" key="4">
    <source>
        <dbReference type="Proteomes" id="UP000010862"/>
    </source>
</evidence>
<dbReference type="EMBL" id="CP003368">
    <property type="protein sequence ID" value="AGB28081.1"/>
    <property type="molecule type" value="Genomic_DNA"/>
</dbReference>
<dbReference type="RefSeq" id="WP_005843216.1">
    <property type="nucleotide sequence ID" value="NC_019960.1"/>
</dbReference>
<gene>
    <name evidence="1" type="ordered locus">Prede_0727</name>
    <name evidence="2" type="ORF">HMPREF9136_0026</name>
</gene>
<reference evidence="1" key="3">
    <citation type="submission" date="2012-02" db="EMBL/GenBank/DDBJ databases">
        <title>Complete sequence of chromosome 1 of Prevotella dentalis DSM 3688.</title>
        <authorList>
            <consortium name="US DOE Joint Genome Institute (JGI-PGF)"/>
            <person name="Lucas S."/>
            <person name="Copeland A."/>
            <person name="Lapidus A."/>
            <person name="Glavina del Rio T."/>
            <person name="Dalin E."/>
            <person name="Tice H."/>
            <person name="Bruce D."/>
            <person name="Goodwin L."/>
            <person name="Pitluck S."/>
            <person name="Peters L."/>
            <person name="Mikhailova N."/>
            <person name="Chertkov O."/>
            <person name="Kyrpides N."/>
            <person name="Mavromatis K."/>
            <person name="Ivanova N."/>
            <person name="Brettin T."/>
            <person name="Detter J.C."/>
            <person name="Han C."/>
            <person name="Larimer F."/>
            <person name="Land M."/>
            <person name="Hauser L."/>
            <person name="Markowitz V."/>
            <person name="Cheng J.-F."/>
            <person name="Hugenholtz P."/>
            <person name="Woyke T."/>
            <person name="Wu D."/>
            <person name="Gronow S."/>
            <person name="Wellnitz S."/>
            <person name="Brambilla E."/>
            <person name="Klenk H.-P."/>
            <person name="Eisen J.A."/>
        </authorList>
    </citation>
    <scope>NUCLEOTIDE SEQUENCE</scope>
    <source>
        <strain evidence="1">DSM 3688</strain>
    </source>
</reference>
<dbReference type="HOGENOM" id="CLU_092819_1_0_10"/>
<keyword evidence="4" id="KW-1185">Reference proteome</keyword>
<evidence type="ECO:0000313" key="3">
    <source>
        <dbReference type="Proteomes" id="UP000007820"/>
    </source>
</evidence>
<organism evidence="2 3">
    <name type="scientific">Prevotella dentalis (strain ATCC 49559 / DSM 3688 / JCM 13448 / NCTC 12043 / ES 2772)</name>
    <name type="common">Mitsuokella dentalis</name>
    <dbReference type="NCBI Taxonomy" id="908937"/>
    <lineage>
        <taxon>Bacteria</taxon>
        <taxon>Pseudomonadati</taxon>
        <taxon>Bacteroidota</taxon>
        <taxon>Bacteroidia</taxon>
        <taxon>Bacteroidales</taxon>
        <taxon>Prevotellaceae</taxon>
        <taxon>Prevotella</taxon>
    </lineage>
</organism>
<reference evidence="4" key="2">
    <citation type="submission" date="2012-02" db="EMBL/GenBank/DDBJ databases">
        <title>Complete sequence of chromosome 1 of Prevotella dentalis DSM 3688.</title>
        <authorList>
            <person name="Lucas S."/>
            <person name="Copeland A."/>
            <person name="Lapidus A."/>
            <person name="Glavina del Rio T."/>
            <person name="Dalin E."/>
            <person name="Tice H."/>
            <person name="Bruce D."/>
            <person name="Goodwin L."/>
            <person name="Pitluck S."/>
            <person name="Peters L."/>
            <person name="Mikhailova N."/>
            <person name="Chertkov O."/>
            <person name="Kyrpides N."/>
            <person name="Mavromatis K."/>
            <person name="Ivanova N."/>
            <person name="Brettin T."/>
            <person name="Detter J.C."/>
            <person name="Han C."/>
            <person name="Larimer F."/>
            <person name="Land M."/>
            <person name="Hauser L."/>
            <person name="Markowitz V."/>
            <person name="Cheng J.-F."/>
            <person name="Hugenholtz P."/>
            <person name="Woyke T."/>
            <person name="Wu D."/>
            <person name="Gronow S."/>
            <person name="Wellnitz S."/>
            <person name="Brambilla E."/>
            <person name="Klenk H.-P."/>
            <person name="Eisen J.A."/>
        </authorList>
    </citation>
    <scope>NUCLEOTIDE SEQUENCE [LARGE SCALE GENOMIC DNA]</scope>
    <source>
        <strain evidence="4">ATCC 49559 / DSM 3688 / JCM 13448 / NCTC 12043 / ES 2772</strain>
    </source>
</reference>
<dbReference type="PATRIC" id="fig|908937.9.peg.761"/>